<name>X1S0Y3_9ZZZZ</name>
<accession>X1S0Y3</accession>
<feature type="non-terminal residue" evidence="1">
    <location>
        <position position="287"/>
    </location>
</feature>
<protein>
    <recommendedName>
        <fullName evidence="2">Carboxypeptidase regulatory-like domain-containing protein</fullName>
    </recommendedName>
</protein>
<dbReference type="GO" id="GO:0030246">
    <property type="term" value="F:carbohydrate binding"/>
    <property type="evidence" value="ECO:0007669"/>
    <property type="project" value="InterPro"/>
</dbReference>
<dbReference type="InterPro" id="IPR013784">
    <property type="entry name" value="Carb-bd-like_fold"/>
</dbReference>
<feature type="non-terminal residue" evidence="1">
    <location>
        <position position="1"/>
    </location>
</feature>
<dbReference type="SUPFAM" id="SSF49452">
    <property type="entry name" value="Starch-binding domain-like"/>
    <property type="match status" value="2"/>
</dbReference>
<reference evidence="1" key="1">
    <citation type="journal article" date="2014" name="Front. Microbiol.">
        <title>High frequency of phylogenetically diverse reductive dehalogenase-homologous genes in deep subseafloor sedimentary metagenomes.</title>
        <authorList>
            <person name="Kawai M."/>
            <person name="Futagami T."/>
            <person name="Toyoda A."/>
            <person name="Takaki Y."/>
            <person name="Nishi S."/>
            <person name="Hori S."/>
            <person name="Arai W."/>
            <person name="Tsubouchi T."/>
            <person name="Morono Y."/>
            <person name="Uchiyama I."/>
            <person name="Ito T."/>
            <person name="Fujiyama A."/>
            <person name="Inagaki F."/>
            <person name="Takami H."/>
        </authorList>
    </citation>
    <scope>NUCLEOTIDE SEQUENCE</scope>
    <source>
        <strain evidence="1">Expedition CK06-06</strain>
    </source>
</reference>
<dbReference type="EMBL" id="BARW01004278">
    <property type="protein sequence ID" value="GAI61444.1"/>
    <property type="molecule type" value="Genomic_DNA"/>
</dbReference>
<dbReference type="AlphaFoldDB" id="X1S0Y3"/>
<evidence type="ECO:0008006" key="2">
    <source>
        <dbReference type="Google" id="ProtNLM"/>
    </source>
</evidence>
<dbReference type="Gene3D" id="2.60.40.1120">
    <property type="entry name" value="Carboxypeptidase-like, regulatory domain"/>
    <property type="match status" value="2"/>
</dbReference>
<sequence>RGQNVEEKIIEDVEAPSERLEVEIVTAKKPIIKGTVINSQTSQPIQHFRARARKIRTLRGANYIQPDQWLEFDDAEGRFNIEAVGPGIYKVQIATEGFAWTLSENVNSDSNNPVVIKLSAGGCIKGRVINQAGQLINGAKVMPLSKAAGEKAGLRTCTKDPFVSEDGAVETVDGVFELKNLAAGNESIKIVHPDYAYSTISDIKVREGRTTEGIEVVLNRGATVEGYVFDAQGQPQPNVTLYFQNDSGYRGITEEKAGRLAMVTTDANGYYRVGGLPDELCYVKRHM</sequence>
<proteinExistence type="predicted"/>
<gene>
    <name evidence="1" type="ORF">S12H4_10152</name>
</gene>
<comment type="caution">
    <text evidence="1">The sequence shown here is derived from an EMBL/GenBank/DDBJ whole genome shotgun (WGS) entry which is preliminary data.</text>
</comment>
<organism evidence="1">
    <name type="scientific">marine sediment metagenome</name>
    <dbReference type="NCBI Taxonomy" id="412755"/>
    <lineage>
        <taxon>unclassified sequences</taxon>
        <taxon>metagenomes</taxon>
        <taxon>ecological metagenomes</taxon>
    </lineage>
</organism>
<evidence type="ECO:0000313" key="1">
    <source>
        <dbReference type="EMBL" id="GAI61444.1"/>
    </source>
</evidence>